<dbReference type="PANTHER" id="PTHR33526:SF13">
    <property type="entry name" value="TYROSINE-PROTEIN PHOSPHATASE 3-LIKE"/>
    <property type="match status" value="1"/>
</dbReference>
<evidence type="ECO:0000313" key="1">
    <source>
        <dbReference type="Proteomes" id="UP000813463"/>
    </source>
</evidence>
<gene>
    <name evidence="2" type="primary">LOC110798974</name>
</gene>
<accession>A0A9R0J2N3</accession>
<sequence length="172" mass="18984">MKSKRQENKLMKMIRMPIRALAKARDFYVKSMNNYADKACYGGASTYADPLPRSFSTSSSIRSSNTSDDYKELVRAASTSTLGNRINLSSSSVLNNHANTSTKKEFKGVPRSASVGMAKIEEDKPIDFDVNNNNNNNNNNDAGVNIVKHKFGIFPRSRSYAVAATKRSSPAF</sequence>
<dbReference type="InterPro" id="IPR016972">
    <property type="entry name" value="UCP031279"/>
</dbReference>
<dbReference type="RefSeq" id="XP_021859861.1">
    <property type="nucleotide sequence ID" value="XM_022004169.2"/>
</dbReference>
<dbReference type="AlphaFoldDB" id="A0A9R0J2N3"/>
<dbReference type="GeneID" id="110798974"/>
<evidence type="ECO:0000313" key="2">
    <source>
        <dbReference type="RefSeq" id="XP_021859861.1"/>
    </source>
</evidence>
<dbReference type="KEGG" id="soe:110798974"/>
<keyword evidence="1" id="KW-1185">Reference proteome</keyword>
<organism evidence="1 2">
    <name type="scientific">Spinacia oleracea</name>
    <name type="common">Spinach</name>
    <dbReference type="NCBI Taxonomy" id="3562"/>
    <lineage>
        <taxon>Eukaryota</taxon>
        <taxon>Viridiplantae</taxon>
        <taxon>Streptophyta</taxon>
        <taxon>Embryophyta</taxon>
        <taxon>Tracheophyta</taxon>
        <taxon>Spermatophyta</taxon>
        <taxon>Magnoliopsida</taxon>
        <taxon>eudicotyledons</taxon>
        <taxon>Gunneridae</taxon>
        <taxon>Pentapetalae</taxon>
        <taxon>Caryophyllales</taxon>
        <taxon>Chenopodiaceae</taxon>
        <taxon>Chenopodioideae</taxon>
        <taxon>Anserineae</taxon>
        <taxon>Spinacia</taxon>
    </lineage>
</organism>
<reference evidence="1" key="1">
    <citation type="journal article" date="2021" name="Nat. Commun.">
        <title>Genomic analyses provide insights into spinach domestication and the genetic basis of agronomic traits.</title>
        <authorList>
            <person name="Cai X."/>
            <person name="Sun X."/>
            <person name="Xu C."/>
            <person name="Sun H."/>
            <person name="Wang X."/>
            <person name="Ge C."/>
            <person name="Zhang Z."/>
            <person name="Wang Q."/>
            <person name="Fei Z."/>
            <person name="Jiao C."/>
            <person name="Wang Q."/>
        </authorList>
    </citation>
    <scope>NUCLEOTIDE SEQUENCE [LARGE SCALE GENOMIC DNA]</scope>
    <source>
        <strain evidence="1">cv. Varoflay</strain>
    </source>
</reference>
<proteinExistence type="predicted"/>
<name>A0A9R0J2N3_SPIOL</name>
<dbReference type="OrthoDB" id="694638at2759"/>
<protein>
    <recommendedName>
        <fullName evidence="3">DUF4005 domain-containing protein</fullName>
    </recommendedName>
</protein>
<dbReference type="Proteomes" id="UP000813463">
    <property type="component" value="Chromosome 3"/>
</dbReference>
<dbReference type="PANTHER" id="PTHR33526">
    <property type="entry name" value="OS07G0123800 PROTEIN"/>
    <property type="match status" value="1"/>
</dbReference>
<reference evidence="2" key="2">
    <citation type="submission" date="2025-08" db="UniProtKB">
        <authorList>
            <consortium name="RefSeq"/>
        </authorList>
    </citation>
    <scope>IDENTIFICATION</scope>
    <source>
        <tissue evidence="2">Leaf</tissue>
    </source>
</reference>
<evidence type="ECO:0008006" key="3">
    <source>
        <dbReference type="Google" id="ProtNLM"/>
    </source>
</evidence>
<dbReference type="PIRSF" id="PIRSF031279">
    <property type="entry name" value="UCP031279"/>
    <property type="match status" value="1"/>
</dbReference>